<protein>
    <recommendedName>
        <fullName evidence="6">TLC domain-containing protein</fullName>
    </recommendedName>
</protein>
<feature type="transmembrane region" description="Helical" evidence="1">
    <location>
        <begin position="172"/>
        <end position="191"/>
    </location>
</feature>
<feature type="transmembrane region" description="Helical" evidence="1">
    <location>
        <begin position="73"/>
        <end position="95"/>
    </location>
</feature>
<name>A0A814USX9_9BILA</name>
<dbReference type="Proteomes" id="UP000663832">
    <property type="component" value="Unassembled WGS sequence"/>
</dbReference>
<evidence type="ECO:0000313" key="2">
    <source>
        <dbReference type="EMBL" id="CAF1178843.1"/>
    </source>
</evidence>
<evidence type="ECO:0000256" key="1">
    <source>
        <dbReference type="SAM" id="Phobius"/>
    </source>
</evidence>
<feature type="transmembrane region" description="Helical" evidence="1">
    <location>
        <begin position="30"/>
        <end position="52"/>
    </location>
</feature>
<reference evidence="2" key="1">
    <citation type="submission" date="2021-02" db="EMBL/GenBank/DDBJ databases">
        <authorList>
            <person name="Nowell W R."/>
        </authorList>
    </citation>
    <scope>NUCLEOTIDE SEQUENCE</scope>
</reference>
<comment type="caution">
    <text evidence="2">The sequence shown here is derived from an EMBL/GenBank/DDBJ whole genome shotgun (WGS) entry which is preliminary data.</text>
</comment>
<evidence type="ECO:0000313" key="5">
    <source>
        <dbReference type="Proteomes" id="UP000663877"/>
    </source>
</evidence>
<keyword evidence="1" id="KW-0812">Transmembrane</keyword>
<sequence>MILHKIYSEIEIFFRRIQMSKDLAGFNPEIYFLLNRLWIIQTLICMFYCIKIKKYLPSITITNNSKHIFISQFNYVLLTYTILYFTEILYTHLIIFRFNSFIHHTIAIIIFIFTIFNQNIICVSYLIPYLIHSLYWCFQVQYDYLLYIYNISLILVIFLIICFSNLTKKFKFQVTIIALVLFHFNVFTHFYDNDLNRFEKEKFFKLIKSLILSFLAATPFYVYLIYNNKN</sequence>
<keyword evidence="1" id="KW-0472">Membrane</keyword>
<keyword evidence="1" id="KW-1133">Transmembrane helix</keyword>
<feature type="transmembrane region" description="Helical" evidence="1">
    <location>
        <begin position="101"/>
        <end position="132"/>
    </location>
</feature>
<dbReference type="AlphaFoldDB" id="A0A814USX9"/>
<evidence type="ECO:0000313" key="4">
    <source>
        <dbReference type="Proteomes" id="UP000663832"/>
    </source>
</evidence>
<dbReference type="OrthoDB" id="2121269at2759"/>
<proteinExistence type="predicted"/>
<dbReference type="EMBL" id="CAJNOI010000201">
    <property type="protein sequence ID" value="CAF1178843.1"/>
    <property type="molecule type" value="Genomic_DNA"/>
</dbReference>
<keyword evidence="4" id="KW-1185">Reference proteome</keyword>
<evidence type="ECO:0000313" key="3">
    <source>
        <dbReference type="EMBL" id="CAF1467152.1"/>
    </source>
</evidence>
<feature type="transmembrane region" description="Helical" evidence="1">
    <location>
        <begin position="144"/>
        <end position="166"/>
    </location>
</feature>
<dbReference type="Proteomes" id="UP000663877">
    <property type="component" value="Unassembled WGS sequence"/>
</dbReference>
<organism evidence="2 5">
    <name type="scientific">Adineta steineri</name>
    <dbReference type="NCBI Taxonomy" id="433720"/>
    <lineage>
        <taxon>Eukaryota</taxon>
        <taxon>Metazoa</taxon>
        <taxon>Spiralia</taxon>
        <taxon>Gnathifera</taxon>
        <taxon>Rotifera</taxon>
        <taxon>Eurotatoria</taxon>
        <taxon>Bdelloidea</taxon>
        <taxon>Adinetida</taxon>
        <taxon>Adinetidae</taxon>
        <taxon>Adineta</taxon>
    </lineage>
</organism>
<gene>
    <name evidence="2" type="ORF">BJG266_LOCUS25641</name>
    <name evidence="3" type="ORF">QVE165_LOCUS41327</name>
</gene>
<evidence type="ECO:0008006" key="6">
    <source>
        <dbReference type="Google" id="ProtNLM"/>
    </source>
</evidence>
<dbReference type="EMBL" id="CAJNOM010000491">
    <property type="protein sequence ID" value="CAF1467152.1"/>
    <property type="molecule type" value="Genomic_DNA"/>
</dbReference>
<feature type="transmembrane region" description="Helical" evidence="1">
    <location>
        <begin position="203"/>
        <end position="226"/>
    </location>
</feature>
<accession>A0A814USX9</accession>